<evidence type="ECO:0000313" key="1">
    <source>
        <dbReference type="EMBL" id="RKV60885.1"/>
    </source>
</evidence>
<organism evidence="1 2">
    <name type="scientific">Helicobacter pylori</name>
    <name type="common">Campylobacter pylori</name>
    <dbReference type="NCBI Taxonomy" id="210"/>
    <lineage>
        <taxon>Bacteria</taxon>
        <taxon>Pseudomonadati</taxon>
        <taxon>Campylobacterota</taxon>
        <taxon>Epsilonproteobacteria</taxon>
        <taxon>Campylobacterales</taxon>
        <taxon>Helicobacteraceae</taxon>
        <taxon>Helicobacter</taxon>
    </lineage>
</organism>
<dbReference type="AlphaFoldDB" id="A0A496JF80"/>
<dbReference type="EMBL" id="QEHH01000004">
    <property type="protein sequence ID" value="RKV60885.1"/>
    <property type="molecule type" value="Genomic_DNA"/>
</dbReference>
<dbReference type="PRINTS" id="PR01776">
    <property type="entry name" value="HPOMPFAMILY"/>
</dbReference>
<evidence type="ECO:0000313" key="2">
    <source>
        <dbReference type="Proteomes" id="UP000279456"/>
    </source>
</evidence>
<dbReference type="RefSeq" id="WP_120811370.1">
    <property type="nucleotide sequence ID" value="NZ_QEHH01000004.1"/>
</dbReference>
<reference evidence="1 2" key="1">
    <citation type="submission" date="2018-04" db="EMBL/GenBank/DDBJ databases">
        <title>Complete genome sequences of Helicobacter pylori.</title>
        <authorList>
            <person name="Palau M."/>
            <person name="Minana-Galbis D."/>
        </authorList>
    </citation>
    <scope>NUCLEOTIDE SEQUENCE [LARGE SCALE GENOMIC DNA]</scope>
    <source>
        <strain evidence="1 2">B126</strain>
    </source>
</reference>
<dbReference type="Pfam" id="PF01856">
    <property type="entry name" value="HP_OMP"/>
    <property type="match status" value="1"/>
</dbReference>
<name>A0A496JF80_HELPX</name>
<sequence>MKHTNTKEIKNTRMKKGYSQYHALKKGLLKTALLFSLPLSMALAEDDGFYMGVGYQIGGAQQNINNKGSTLRNNVIDDFRQVGVGMAGGNGLLALATNTTMDALLGIGNQIINTNTTVGNNNAELTQFKKILPQIEQRFETNKNAYSVQALQVYLSNVLYNLVNNSNNGSNNGVVPEYVGIIKVLYNSQSEFSLLATESVALLNALTRVNLDSNSVFLKGLLAQMQLFNDTSSAKLGQIAESLNKSGGAGSMLQSMLQKDVKTISDRIATYQENLKQLGGMLNNYDEPYLPQFGPGKSSQHGVINGFGIQMGYKQFFGNKRNIGLRYYAFFDYGFTQLGSLSSAVKANIFTYGAGTDFLWNIFRRVFSDQSLNVGVFGGIQIAGNTWDSSLRGQIEDSFKEYPTPTNFQFLFNLGLRAHFSSTMHRRFLSASQSIQHGMEFGVKIPAINQRYLRANGADVDYRRLYAFYINYTIGF</sequence>
<protein>
    <recommendedName>
        <fullName evidence="3">Outer membrane protein</fullName>
    </recommendedName>
</protein>
<proteinExistence type="predicted"/>
<dbReference type="Proteomes" id="UP000279456">
    <property type="component" value="Unassembled WGS sequence"/>
</dbReference>
<gene>
    <name evidence="1" type="ORF">DD776_01730</name>
</gene>
<accession>A0A496JF80</accession>
<evidence type="ECO:0008006" key="3">
    <source>
        <dbReference type="Google" id="ProtNLM"/>
    </source>
</evidence>
<comment type="caution">
    <text evidence="1">The sequence shown here is derived from an EMBL/GenBank/DDBJ whole genome shotgun (WGS) entry which is preliminary data.</text>
</comment>
<dbReference type="InterPro" id="IPR002718">
    <property type="entry name" value="OMP_Helicobacter"/>
</dbReference>